<dbReference type="EMBL" id="JAAALK010000283">
    <property type="protein sequence ID" value="KAG8073290.1"/>
    <property type="molecule type" value="Genomic_DNA"/>
</dbReference>
<evidence type="ECO:0000313" key="3">
    <source>
        <dbReference type="Proteomes" id="UP000729402"/>
    </source>
</evidence>
<feature type="compositionally biased region" description="Gly residues" evidence="1">
    <location>
        <begin position="70"/>
        <end position="88"/>
    </location>
</feature>
<dbReference type="Proteomes" id="UP000729402">
    <property type="component" value="Unassembled WGS sequence"/>
</dbReference>
<evidence type="ECO:0000256" key="1">
    <source>
        <dbReference type="SAM" id="MobiDB-lite"/>
    </source>
</evidence>
<gene>
    <name evidence="2" type="ORF">GUJ93_ZPchr0006g45297</name>
</gene>
<reference evidence="2" key="1">
    <citation type="journal article" date="2021" name="bioRxiv">
        <title>Whole Genome Assembly and Annotation of Northern Wild Rice, Zizania palustris L., Supports a Whole Genome Duplication in the Zizania Genus.</title>
        <authorList>
            <person name="Haas M."/>
            <person name="Kono T."/>
            <person name="Macchietto M."/>
            <person name="Millas R."/>
            <person name="McGilp L."/>
            <person name="Shao M."/>
            <person name="Duquette J."/>
            <person name="Hirsch C.N."/>
            <person name="Kimball J."/>
        </authorList>
    </citation>
    <scope>NUCLEOTIDE SEQUENCE</scope>
    <source>
        <tissue evidence="2">Fresh leaf tissue</tissue>
    </source>
</reference>
<feature type="compositionally biased region" description="Low complexity" evidence="1">
    <location>
        <begin position="106"/>
        <end position="121"/>
    </location>
</feature>
<name>A0A8J5VN75_ZIZPA</name>
<proteinExistence type="predicted"/>
<feature type="region of interest" description="Disordered" evidence="1">
    <location>
        <begin position="1"/>
        <end position="22"/>
    </location>
</feature>
<feature type="region of interest" description="Disordered" evidence="1">
    <location>
        <begin position="47"/>
        <end position="130"/>
    </location>
</feature>
<protein>
    <submittedName>
        <fullName evidence="2">Uncharacterized protein</fullName>
    </submittedName>
</protein>
<sequence length="130" mass="13229">MQELTETALPHSTALPATTSKTEAIPSKNLPLLGLLLGGRLLLRGARREVPGDGIRVRHGRSSLTERRGGGATRRGSGKGGGCGGGQEPGHSPQGGAPARGEWERAMAGLRGAGRARAGAGQHTGGGRQR</sequence>
<accession>A0A8J5VN75</accession>
<keyword evidence="3" id="KW-1185">Reference proteome</keyword>
<organism evidence="2 3">
    <name type="scientific">Zizania palustris</name>
    <name type="common">Northern wild rice</name>
    <dbReference type="NCBI Taxonomy" id="103762"/>
    <lineage>
        <taxon>Eukaryota</taxon>
        <taxon>Viridiplantae</taxon>
        <taxon>Streptophyta</taxon>
        <taxon>Embryophyta</taxon>
        <taxon>Tracheophyta</taxon>
        <taxon>Spermatophyta</taxon>
        <taxon>Magnoliopsida</taxon>
        <taxon>Liliopsida</taxon>
        <taxon>Poales</taxon>
        <taxon>Poaceae</taxon>
        <taxon>BOP clade</taxon>
        <taxon>Oryzoideae</taxon>
        <taxon>Oryzeae</taxon>
        <taxon>Zizaniinae</taxon>
        <taxon>Zizania</taxon>
    </lineage>
</organism>
<dbReference type="AlphaFoldDB" id="A0A8J5VN75"/>
<comment type="caution">
    <text evidence="2">The sequence shown here is derived from an EMBL/GenBank/DDBJ whole genome shotgun (WGS) entry which is preliminary data.</text>
</comment>
<evidence type="ECO:0000313" key="2">
    <source>
        <dbReference type="EMBL" id="KAG8073290.1"/>
    </source>
</evidence>
<reference evidence="2" key="2">
    <citation type="submission" date="2021-02" db="EMBL/GenBank/DDBJ databases">
        <authorList>
            <person name="Kimball J.A."/>
            <person name="Haas M.W."/>
            <person name="Macchietto M."/>
            <person name="Kono T."/>
            <person name="Duquette J."/>
            <person name="Shao M."/>
        </authorList>
    </citation>
    <scope>NUCLEOTIDE SEQUENCE</scope>
    <source>
        <tissue evidence="2">Fresh leaf tissue</tissue>
    </source>
</reference>